<proteinExistence type="predicted"/>
<protein>
    <submittedName>
        <fullName evidence="1">Uncharacterized protein</fullName>
    </submittedName>
</protein>
<name>W1WLY0_9ZZZZ</name>
<dbReference type="EMBL" id="AZMM01018541">
    <property type="protein sequence ID" value="ETJ19217.1"/>
    <property type="molecule type" value="Genomic_DNA"/>
</dbReference>
<reference evidence="1" key="1">
    <citation type="submission" date="2013-12" db="EMBL/GenBank/DDBJ databases">
        <title>A Varibaculum cambriense genome reconstructed from a premature infant gut community with otherwise low bacterial novelty that shifts toward anaerobic metabolism during the third week of life.</title>
        <authorList>
            <person name="Brown C.T."/>
            <person name="Sharon I."/>
            <person name="Thomas B.C."/>
            <person name="Castelle C.J."/>
            <person name="Morowitz M.J."/>
            <person name="Banfield J.F."/>
        </authorList>
    </citation>
    <scope>NUCLEOTIDE SEQUENCE</scope>
</reference>
<dbReference type="AlphaFoldDB" id="W1WLY0"/>
<feature type="non-terminal residue" evidence="1">
    <location>
        <position position="93"/>
    </location>
</feature>
<sequence>MRNENGFMFGKNSNSIYADKFFYNIGMRYFKKFIQVYPEKSNFCDENIIKEIISLDESLRMYKEPFLYVKNSIRQILCEYTIYKESLEDKDNK</sequence>
<evidence type="ECO:0000313" key="1">
    <source>
        <dbReference type="EMBL" id="ETJ19217.1"/>
    </source>
</evidence>
<comment type="caution">
    <text evidence="1">The sequence shown here is derived from an EMBL/GenBank/DDBJ whole genome shotgun (WGS) entry which is preliminary data.</text>
</comment>
<organism evidence="1">
    <name type="scientific">human gut metagenome</name>
    <dbReference type="NCBI Taxonomy" id="408170"/>
    <lineage>
        <taxon>unclassified sequences</taxon>
        <taxon>metagenomes</taxon>
        <taxon>organismal metagenomes</taxon>
    </lineage>
</organism>
<gene>
    <name evidence="1" type="ORF">Q604_UNBC18541G0002</name>
</gene>
<accession>W1WLY0</accession>